<evidence type="ECO:0000313" key="9">
    <source>
        <dbReference type="EMBL" id="KAJ8320288.1"/>
    </source>
</evidence>
<dbReference type="SUPFAM" id="SSF51445">
    <property type="entry name" value="(Trans)glycosidases"/>
    <property type="match status" value="1"/>
</dbReference>
<protein>
    <recommendedName>
        <fullName evidence="3">NAD(+) kinase</fullName>
        <ecNumber evidence="3">2.7.1.23</ecNumber>
    </recommendedName>
</protein>
<evidence type="ECO:0000256" key="3">
    <source>
        <dbReference type="ARBA" id="ARBA00012120"/>
    </source>
</evidence>
<dbReference type="InterPro" id="IPR049167">
    <property type="entry name" value="GH39_C"/>
</dbReference>
<dbReference type="Pfam" id="PF21200">
    <property type="entry name" value="Glyco_hydro_39_C"/>
    <property type="match status" value="1"/>
</dbReference>
<dbReference type="SUPFAM" id="SSF51011">
    <property type="entry name" value="Glycosyl hydrolase domain"/>
    <property type="match status" value="1"/>
</dbReference>
<evidence type="ECO:0000256" key="6">
    <source>
        <dbReference type="SAM" id="MobiDB-lite"/>
    </source>
</evidence>
<feature type="region of interest" description="Disordered" evidence="6">
    <location>
        <begin position="1"/>
        <end position="22"/>
    </location>
</feature>
<comment type="similarity">
    <text evidence="2">Belongs to the NAD kinase family.</text>
</comment>
<dbReference type="InterPro" id="IPR049166">
    <property type="entry name" value="GH39_cat"/>
</dbReference>
<dbReference type="EC" id="2.7.1.23" evidence="3"/>
<evidence type="ECO:0000256" key="5">
    <source>
        <dbReference type="ARBA" id="ARBA00023295"/>
    </source>
</evidence>
<dbReference type="InterPro" id="IPR016064">
    <property type="entry name" value="NAD/diacylglycerol_kinase_sf"/>
</dbReference>
<evidence type="ECO:0000256" key="1">
    <source>
        <dbReference type="ARBA" id="ARBA00008875"/>
    </source>
</evidence>
<keyword evidence="4" id="KW-0378">Hydrolase</keyword>
<dbReference type="InterPro" id="IPR049165">
    <property type="entry name" value="GH39_as"/>
</dbReference>
<comment type="similarity">
    <text evidence="1">Belongs to the glycosyl hydrolase 39 family.</text>
</comment>
<dbReference type="PRINTS" id="PR00745">
    <property type="entry name" value="GLHYDRLASE39"/>
</dbReference>
<comment type="caution">
    <text evidence="9">The sequence shown here is derived from an EMBL/GenBank/DDBJ whole genome shotgun (WGS) entry which is preliminary data.</text>
</comment>
<evidence type="ECO:0000256" key="2">
    <source>
        <dbReference type="ARBA" id="ARBA00010995"/>
    </source>
</evidence>
<feature type="compositionally biased region" description="Polar residues" evidence="6">
    <location>
        <begin position="1"/>
        <end position="10"/>
    </location>
</feature>
<evidence type="ECO:0000259" key="7">
    <source>
        <dbReference type="Pfam" id="PF01229"/>
    </source>
</evidence>
<evidence type="ECO:0000313" key="10">
    <source>
        <dbReference type="Proteomes" id="UP001217089"/>
    </source>
</evidence>
<dbReference type="Pfam" id="PF01229">
    <property type="entry name" value="Glyco_hydro_39"/>
    <property type="match status" value="1"/>
</dbReference>
<dbReference type="PROSITE" id="PS01027">
    <property type="entry name" value="GLYCOSYL_HYDROL_F39"/>
    <property type="match status" value="1"/>
</dbReference>
<organism evidence="9 10">
    <name type="scientific">Tegillarca granosa</name>
    <name type="common">Malaysian cockle</name>
    <name type="synonym">Anadara granosa</name>
    <dbReference type="NCBI Taxonomy" id="220873"/>
    <lineage>
        <taxon>Eukaryota</taxon>
        <taxon>Metazoa</taxon>
        <taxon>Spiralia</taxon>
        <taxon>Lophotrochozoa</taxon>
        <taxon>Mollusca</taxon>
        <taxon>Bivalvia</taxon>
        <taxon>Autobranchia</taxon>
        <taxon>Pteriomorphia</taxon>
        <taxon>Arcoida</taxon>
        <taxon>Arcoidea</taxon>
        <taxon>Arcidae</taxon>
        <taxon>Tegillarca</taxon>
    </lineage>
</organism>
<dbReference type="InterPro" id="IPR017438">
    <property type="entry name" value="ATP-NAD_kinase_N"/>
</dbReference>
<dbReference type="InterPro" id="IPR051923">
    <property type="entry name" value="Glycosyl_Hydrolase_39"/>
</dbReference>
<dbReference type="InterPro" id="IPR002504">
    <property type="entry name" value="NADK"/>
</dbReference>
<reference evidence="9 10" key="1">
    <citation type="submission" date="2022-12" db="EMBL/GenBank/DDBJ databases">
        <title>Chromosome-level genome of Tegillarca granosa.</title>
        <authorList>
            <person name="Kim J."/>
        </authorList>
    </citation>
    <scope>NUCLEOTIDE SEQUENCE [LARGE SCALE GENOMIC DNA]</scope>
    <source>
        <strain evidence="9">Teg-2019</strain>
        <tissue evidence="9">Adductor muscle</tissue>
    </source>
</reference>
<evidence type="ECO:0000259" key="8">
    <source>
        <dbReference type="Pfam" id="PF21200"/>
    </source>
</evidence>
<feature type="domain" description="Glycosyl hydrolases family 39 N-terminal catalytic" evidence="7">
    <location>
        <begin position="111"/>
        <end position="594"/>
    </location>
</feature>
<dbReference type="Gene3D" id="2.60.40.10">
    <property type="entry name" value="Immunoglobulins"/>
    <property type="match status" value="1"/>
</dbReference>
<dbReference type="SUPFAM" id="SSF111331">
    <property type="entry name" value="NAD kinase/diacylglycerol kinase-like"/>
    <property type="match status" value="2"/>
</dbReference>
<dbReference type="Gene3D" id="2.60.40.1500">
    <property type="entry name" value="Glycosyl hydrolase domain, family 39"/>
    <property type="match status" value="1"/>
</dbReference>
<keyword evidence="5" id="KW-0326">Glycosidase</keyword>
<dbReference type="PANTHER" id="PTHR12631">
    <property type="entry name" value="ALPHA-L-IDURONIDASE"/>
    <property type="match status" value="1"/>
</dbReference>
<dbReference type="Pfam" id="PF01513">
    <property type="entry name" value="NAD_kinase"/>
    <property type="match status" value="1"/>
</dbReference>
<dbReference type="Gene3D" id="3.20.20.80">
    <property type="entry name" value="Glycosidases"/>
    <property type="match status" value="1"/>
</dbReference>
<dbReference type="InterPro" id="IPR013783">
    <property type="entry name" value="Ig-like_fold"/>
</dbReference>
<accession>A0ABQ9FSR0</accession>
<proteinExistence type="inferred from homology"/>
<dbReference type="Gene3D" id="3.40.50.10330">
    <property type="entry name" value="Probable inorganic polyphosphate/atp-NAD kinase, domain 1"/>
    <property type="match status" value="1"/>
</dbReference>
<dbReference type="InterPro" id="IPR017853">
    <property type="entry name" value="GH"/>
</dbReference>
<dbReference type="InterPro" id="IPR000514">
    <property type="entry name" value="Glyco_hydro_39"/>
</dbReference>
<keyword evidence="10" id="KW-1185">Reference proteome</keyword>
<dbReference type="PANTHER" id="PTHR12631:SF8">
    <property type="entry name" value="ALPHA-L-IDURONIDASE"/>
    <property type="match status" value="1"/>
</dbReference>
<gene>
    <name evidence="9" type="ORF">KUTeg_001875</name>
</gene>
<sequence length="992" mass="113221">MSEIPSSFNSRGHRRKSNSLSKNCHDSVNLISETDETVDKVSKINFKVGENDASVSHTPRQRSAKVVRNRRTRSLYGVSPNCKFGPKGGIQDNSATTFPVNADYYLLVNTSDLIGELHHFWESTGFCPPLPHQDAYKYDLSKDMEMNLAYIGSIPNSGIKQVRIHWLLDLITVKRMNANHQLVYDFTKLDKMVFLLLKNGLKPGFELMGSPSNFFNDFENKTQLYLFKGLVHELAQRYINIYGYDYVRSWNFETWNEPDCHDFDNIKMTVQGFLNYYDACFEGLKTVDLSLKFGGPADGCNKKHTKYASSLIEHVINGTNFFTGLKDLNIDFISFHRKGNGSSKFIFEEELKVVNSIKSKYGQFALQVPFYNDEADPLVGWSKDRWWHAEATYAAMVTKVIIQHQNVIFTTNPPIFNYILLSNDNGFLSYFPHQFTQRTLNARFQMNNTCPSHVQFIRKPVQSAMMLLSMLGEYTVHHLLVKSDKSVVSNFSNIGALSSVHFAQSQNPSSDCWQLSIMLYFSDDTMNKSESTVNLHTFILSNHMHVYKISLVMVALYTVDNINTNPYDDWIKGGKPNYPPNDLFDKMRKKEGPMRFQLFQTKAGKFVLNSLKLYPPSVTLIHICAKPLLPPEEVSRVMIYNITAGQILITWSDKLIKTKCIKTYQVEYSTNSETGYYRRLNEYDVLYTAFVVVGQNEKSITGYYRINAIDYWGNNGSRYELNLNIILKDKDHRSWQTIPDPGNQKLIWNKPPLTVLVIKKMFDESALSAFKQLVCWLIEVKHMVVYVEYHVIEDGILATDPQFTDVKSRLQTFAEGKDDLTGKIDFIICLGGDGTLLYASSLFQTSVPPVMAFNLGSLGFLTPFIFANYKETVSQVMLDSECENVSTFKNIDKKCSKTMVLICVSPEARHSAWVSLDGRNRQEIFQGDSVLVTMAQYPVPSICAKDQIDDWFDSLAECLHWNVRKPQKPISSSVSTTSMASIDSMDQFDVSS</sequence>
<feature type="domain" description="Alpha-L-iduronidase C-terminal" evidence="8">
    <location>
        <begin position="636"/>
        <end position="717"/>
    </location>
</feature>
<dbReference type="EMBL" id="JARBDR010000141">
    <property type="protein sequence ID" value="KAJ8320288.1"/>
    <property type="molecule type" value="Genomic_DNA"/>
</dbReference>
<evidence type="ECO:0000256" key="4">
    <source>
        <dbReference type="ARBA" id="ARBA00022801"/>
    </source>
</evidence>
<dbReference type="Proteomes" id="UP001217089">
    <property type="component" value="Unassembled WGS sequence"/>
</dbReference>
<name>A0ABQ9FSR0_TEGGR</name>